<organism evidence="2 3">
    <name type="scientific">Fusarium vanettenii (strain ATCC MYA-4622 / CBS 123669 / FGSC 9596 / NRRL 45880 / 77-13-4)</name>
    <name type="common">Fusarium solani subsp. pisi</name>
    <dbReference type="NCBI Taxonomy" id="660122"/>
    <lineage>
        <taxon>Eukaryota</taxon>
        <taxon>Fungi</taxon>
        <taxon>Dikarya</taxon>
        <taxon>Ascomycota</taxon>
        <taxon>Pezizomycotina</taxon>
        <taxon>Sordariomycetes</taxon>
        <taxon>Hypocreomycetidae</taxon>
        <taxon>Hypocreales</taxon>
        <taxon>Nectriaceae</taxon>
        <taxon>Fusarium</taxon>
        <taxon>Fusarium solani species complex</taxon>
        <taxon>Fusarium vanettenii</taxon>
    </lineage>
</organism>
<accession>C7YN10</accession>
<proteinExistence type="predicted"/>
<name>C7YN10_FUSV7</name>
<evidence type="ECO:0000313" key="3">
    <source>
        <dbReference type="Proteomes" id="UP000005206"/>
    </source>
</evidence>
<dbReference type="GeneID" id="9671290"/>
<dbReference type="Gene3D" id="3.90.1200.10">
    <property type="match status" value="1"/>
</dbReference>
<dbReference type="SUPFAM" id="SSF56112">
    <property type="entry name" value="Protein kinase-like (PK-like)"/>
    <property type="match status" value="1"/>
</dbReference>
<dbReference type="VEuPathDB" id="FungiDB:NECHADRAFT_78067"/>
<dbReference type="OrthoDB" id="10003767at2759"/>
<protein>
    <recommendedName>
        <fullName evidence="1">Aminoglycoside phosphotransferase domain-containing protein</fullName>
    </recommendedName>
</protein>
<dbReference type="InterPro" id="IPR051678">
    <property type="entry name" value="AGP_Transferase"/>
</dbReference>
<reference evidence="2 3" key="1">
    <citation type="journal article" date="2009" name="PLoS Genet.">
        <title>The genome of Nectria haematococca: contribution of supernumerary chromosomes to gene expansion.</title>
        <authorList>
            <person name="Coleman J.J."/>
            <person name="Rounsley S.D."/>
            <person name="Rodriguez-Carres M."/>
            <person name="Kuo A."/>
            <person name="Wasmann C.C."/>
            <person name="Grimwood J."/>
            <person name="Schmutz J."/>
            <person name="Taga M."/>
            <person name="White G.J."/>
            <person name="Zhou S."/>
            <person name="Schwartz D.C."/>
            <person name="Freitag M."/>
            <person name="Ma L.J."/>
            <person name="Danchin E.G."/>
            <person name="Henrissat B."/>
            <person name="Coutinho P.M."/>
            <person name="Nelson D.R."/>
            <person name="Straney D."/>
            <person name="Napoli C.A."/>
            <person name="Barker B.M."/>
            <person name="Gribskov M."/>
            <person name="Rep M."/>
            <person name="Kroken S."/>
            <person name="Molnar I."/>
            <person name="Rensing C."/>
            <person name="Kennell J.C."/>
            <person name="Zamora J."/>
            <person name="Farman M.L."/>
            <person name="Selker E.U."/>
            <person name="Salamov A."/>
            <person name="Shapiro H."/>
            <person name="Pangilinan J."/>
            <person name="Lindquist E."/>
            <person name="Lamers C."/>
            <person name="Grigoriev I.V."/>
            <person name="Geiser D.M."/>
            <person name="Covert S.F."/>
            <person name="Temporini E."/>
            <person name="Vanetten H.D."/>
        </authorList>
    </citation>
    <scope>NUCLEOTIDE SEQUENCE [LARGE SCALE GENOMIC DNA]</scope>
    <source>
        <strain evidence="3">ATCC MYA-4622 / CBS 123669 / FGSC 9596 / NRRL 45880 / 77-13-4</strain>
    </source>
</reference>
<sequence>MRYIQEHTQIPIPRVHAYGRAYLLHDNSAEQAFMILDRIEGEKLVERQLLTSSKEHRRQFFSELIDIYAQLRSLEFSAAGSLMPAQPEGSTSTPAIVGAFSIPINELKIQGYSPSPSPSPSPCWSTAEFISQQRRLLRDFLLPTQSLDRETAELELFALDSLGQIPVAVDRQDEPFVLSHTDLRWSNIMVDHELHIVGIIDWEWAGTVPASNLTPPSWITASEYYFAEFRFVLASKHTSSPHSKLLSEWNCEYTVTSRAAEIFRNPHHLVNVFYSFIYPKLFTEPRQKVVPEYFRCEQKQLELQRLLQSSERYTKYLRENNLFINNDEEDRRASEWMAEVQAFYDGKQNSCAMGTMFALECHERAQ</sequence>
<dbReference type="AlphaFoldDB" id="C7YN10"/>
<dbReference type="HOGENOM" id="CLU_030115_1_0_1"/>
<keyword evidence="3" id="KW-1185">Reference proteome</keyword>
<dbReference type="Proteomes" id="UP000005206">
    <property type="component" value="Chromosome 3"/>
</dbReference>
<gene>
    <name evidence="2" type="ORF">NECHADRAFT_78067</name>
</gene>
<dbReference type="PANTHER" id="PTHR21310:SF15">
    <property type="entry name" value="AMINOGLYCOSIDE PHOSPHOTRANSFERASE DOMAIN-CONTAINING PROTEIN"/>
    <property type="match status" value="1"/>
</dbReference>
<dbReference type="KEGG" id="nhe:NECHADRAFT_78067"/>
<dbReference type="InterPro" id="IPR011009">
    <property type="entry name" value="Kinase-like_dom_sf"/>
</dbReference>
<dbReference type="InParanoid" id="C7YN10"/>
<dbReference type="Pfam" id="PF01636">
    <property type="entry name" value="APH"/>
    <property type="match status" value="1"/>
</dbReference>
<dbReference type="OMA" id="PPWITGH"/>
<dbReference type="InterPro" id="IPR002575">
    <property type="entry name" value="Aminoglycoside_PTrfase"/>
</dbReference>
<evidence type="ECO:0000313" key="2">
    <source>
        <dbReference type="EMBL" id="EEU47045.1"/>
    </source>
</evidence>
<dbReference type="EMBL" id="GG698897">
    <property type="protein sequence ID" value="EEU47045.1"/>
    <property type="molecule type" value="Genomic_DNA"/>
</dbReference>
<dbReference type="PANTHER" id="PTHR21310">
    <property type="entry name" value="AMINOGLYCOSIDE PHOSPHOTRANSFERASE-RELATED-RELATED"/>
    <property type="match status" value="1"/>
</dbReference>
<dbReference type="eggNOG" id="ENOG502SNEF">
    <property type="taxonomic scope" value="Eukaryota"/>
</dbReference>
<dbReference type="STRING" id="660122.C7YN10"/>
<evidence type="ECO:0000259" key="1">
    <source>
        <dbReference type="Pfam" id="PF01636"/>
    </source>
</evidence>
<dbReference type="RefSeq" id="XP_003052758.1">
    <property type="nucleotide sequence ID" value="XM_003052712.1"/>
</dbReference>
<feature type="domain" description="Aminoglycoside phosphotransferase" evidence="1">
    <location>
        <begin position="3"/>
        <end position="206"/>
    </location>
</feature>